<name>A0A6G9AY78_9BACT</name>
<dbReference type="KEGG" id="spib:G8759_34595"/>
<keyword evidence="1" id="KW-0001">2Fe-2S</keyword>
<gene>
    <name evidence="7" type="ORF">G8759_34595</name>
</gene>
<feature type="domain" description="Rieske" evidence="6">
    <location>
        <begin position="73"/>
        <end position="170"/>
    </location>
</feature>
<keyword evidence="8" id="KW-1185">Reference proteome</keyword>
<dbReference type="PROSITE" id="PS51296">
    <property type="entry name" value="RIESKE"/>
    <property type="match status" value="1"/>
</dbReference>
<dbReference type="RefSeq" id="WP_167218240.1">
    <property type="nucleotide sequence ID" value="NZ_CP050063.1"/>
</dbReference>
<evidence type="ECO:0000256" key="3">
    <source>
        <dbReference type="ARBA" id="ARBA00023004"/>
    </source>
</evidence>
<protein>
    <submittedName>
        <fullName evidence="7">Rieske (2Fe-2S) protein</fullName>
    </submittedName>
</protein>
<keyword evidence="4" id="KW-0411">Iron-sulfur</keyword>
<keyword evidence="3" id="KW-0408">Iron</keyword>
<dbReference type="EMBL" id="CP050063">
    <property type="protein sequence ID" value="QIP17407.1"/>
    <property type="molecule type" value="Genomic_DNA"/>
</dbReference>
<dbReference type="Pfam" id="PF00355">
    <property type="entry name" value="Rieske"/>
    <property type="match status" value="1"/>
</dbReference>
<dbReference type="Proteomes" id="UP000501802">
    <property type="component" value="Chromosome"/>
</dbReference>
<evidence type="ECO:0000256" key="5">
    <source>
        <dbReference type="SAM" id="MobiDB-lite"/>
    </source>
</evidence>
<dbReference type="AlphaFoldDB" id="A0A6G9AY78"/>
<dbReference type="GO" id="GO:0046872">
    <property type="term" value="F:metal ion binding"/>
    <property type="evidence" value="ECO:0007669"/>
    <property type="project" value="UniProtKB-KW"/>
</dbReference>
<dbReference type="InterPro" id="IPR017941">
    <property type="entry name" value="Rieske_2Fe-2S"/>
</dbReference>
<reference evidence="7 8" key="1">
    <citation type="submission" date="2020-03" db="EMBL/GenBank/DDBJ databases">
        <authorList>
            <person name="Kim M.K."/>
        </authorList>
    </citation>
    <scope>NUCLEOTIDE SEQUENCE [LARGE SCALE GENOMIC DNA]</scope>
    <source>
        <strain evidence="7 8">BT328</strain>
    </source>
</reference>
<evidence type="ECO:0000256" key="2">
    <source>
        <dbReference type="ARBA" id="ARBA00022723"/>
    </source>
</evidence>
<evidence type="ECO:0000256" key="4">
    <source>
        <dbReference type="ARBA" id="ARBA00023014"/>
    </source>
</evidence>
<dbReference type="SUPFAM" id="SSF50022">
    <property type="entry name" value="ISP domain"/>
    <property type="match status" value="1"/>
</dbReference>
<dbReference type="InterPro" id="IPR036922">
    <property type="entry name" value="Rieske_2Fe-2S_sf"/>
</dbReference>
<evidence type="ECO:0000313" key="7">
    <source>
        <dbReference type="EMBL" id="QIP17407.1"/>
    </source>
</evidence>
<accession>A0A6G9AY78</accession>
<evidence type="ECO:0000256" key="1">
    <source>
        <dbReference type="ARBA" id="ARBA00022714"/>
    </source>
</evidence>
<dbReference type="GO" id="GO:0051537">
    <property type="term" value="F:2 iron, 2 sulfur cluster binding"/>
    <property type="evidence" value="ECO:0007669"/>
    <property type="project" value="UniProtKB-KW"/>
</dbReference>
<proteinExistence type="predicted"/>
<feature type="region of interest" description="Disordered" evidence="5">
    <location>
        <begin position="41"/>
        <end position="62"/>
    </location>
</feature>
<evidence type="ECO:0000259" key="6">
    <source>
        <dbReference type="PROSITE" id="PS51296"/>
    </source>
</evidence>
<evidence type="ECO:0000313" key="8">
    <source>
        <dbReference type="Proteomes" id="UP000501802"/>
    </source>
</evidence>
<dbReference type="Gene3D" id="2.102.10.10">
    <property type="entry name" value="Rieske [2Fe-2S] iron-sulphur domain"/>
    <property type="match status" value="1"/>
</dbReference>
<keyword evidence="2" id="KW-0479">Metal-binding</keyword>
<sequence length="174" mass="18259">MNSNPTTDQMKRGEFLRSLGMSSAALMAFYCMGTGLTACSSKSDDPSPTPGTPTTSSGLTGNAETAKGAINFTVDLTNADFSKLKTVGEFVKVGNVLIANTKGGKYVTIQRDCTHEHQDLVSYQLASDNFYCNAHGSTYATDGSVTVAIISGQAAMKLYKTTLSADGNKLTVTA</sequence>
<organism evidence="7 8">
    <name type="scientific">Spirosoma aureum</name>
    <dbReference type="NCBI Taxonomy" id="2692134"/>
    <lineage>
        <taxon>Bacteria</taxon>
        <taxon>Pseudomonadati</taxon>
        <taxon>Bacteroidota</taxon>
        <taxon>Cytophagia</taxon>
        <taxon>Cytophagales</taxon>
        <taxon>Cytophagaceae</taxon>
        <taxon>Spirosoma</taxon>
    </lineage>
</organism>